<evidence type="ECO:0000313" key="3">
    <source>
        <dbReference type="Proteomes" id="UP000808146"/>
    </source>
</evidence>
<feature type="transmembrane region" description="Helical" evidence="1">
    <location>
        <begin position="71"/>
        <end position="92"/>
    </location>
</feature>
<comment type="caution">
    <text evidence="2">The sequence shown here is derived from an EMBL/GenBank/DDBJ whole genome shotgun (WGS) entry which is preliminary data.</text>
</comment>
<keyword evidence="1" id="KW-0812">Transmembrane</keyword>
<organism evidence="2 3">
    <name type="scientific">Candidatus Dechloromonas phosphorivorans</name>
    <dbReference type="NCBI Taxonomy" id="2899244"/>
    <lineage>
        <taxon>Bacteria</taxon>
        <taxon>Pseudomonadati</taxon>
        <taxon>Pseudomonadota</taxon>
        <taxon>Betaproteobacteria</taxon>
        <taxon>Rhodocyclales</taxon>
        <taxon>Azonexaceae</taxon>
        <taxon>Dechloromonas</taxon>
    </lineage>
</organism>
<protein>
    <submittedName>
        <fullName evidence="2">Uncharacterized protein</fullName>
    </submittedName>
</protein>
<keyword evidence="1" id="KW-1133">Transmembrane helix</keyword>
<reference evidence="2" key="1">
    <citation type="submission" date="2020-10" db="EMBL/GenBank/DDBJ databases">
        <title>Connecting structure to function with the recovery of over 1000 high-quality activated sludge metagenome-assembled genomes encoding full-length rRNA genes using long-read sequencing.</title>
        <authorList>
            <person name="Singleton C.M."/>
            <person name="Petriglieri F."/>
            <person name="Kristensen J.M."/>
            <person name="Kirkegaard R.H."/>
            <person name="Michaelsen T.Y."/>
            <person name="Andersen M.H."/>
            <person name="Karst S.M."/>
            <person name="Dueholm M.S."/>
            <person name="Nielsen P.H."/>
            <person name="Albertsen M."/>
        </authorList>
    </citation>
    <scope>NUCLEOTIDE SEQUENCE</scope>
    <source>
        <strain evidence="2">OdNE_18-Q3-R46-58_BAT3C.305</strain>
    </source>
</reference>
<feature type="transmembrane region" description="Helical" evidence="1">
    <location>
        <begin position="203"/>
        <end position="225"/>
    </location>
</feature>
<feature type="transmembrane region" description="Helical" evidence="1">
    <location>
        <begin position="12"/>
        <end position="31"/>
    </location>
</feature>
<sequence length="412" mass="46514">MNWFDPLFFQYNLVLALLAILIVPLITVMYVSNMKDVKRLRIERDFSPKELERYREEIKRLIPLQFRLRRYWGSMAALTLVITMGALIILLFKPYFPPVESVESAAALAVSQVERAHGTAELTGSGSVLTTKEPLGQGVDYGKGANMLLLGPFVEFYSTDRTKFYHQIVISLTAFQFGFLGAYIYFIGYLLRAYFTLDLSPHTYVAGSLRMVVSSILALVLSFALPALEVFGSVSDAAYSERFLRFLPLLAFFLGYFPNRALFLLEKLGNKMLGFGPTKYAGTPLADLAGMSSDHEMRLDREGFDNIENLSHARPIDLAVRTGFGYRQLKQWVGEARLRLHLENDFEEFVDRAGIRTVEELVNYWQGQPDAVAQHLKETVSPKIFAKLAIVVPLLLREQVERTGPLAELVGA</sequence>
<evidence type="ECO:0000313" key="2">
    <source>
        <dbReference type="EMBL" id="MBK8889944.1"/>
    </source>
</evidence>
<proteinExistence type="predicted"/>
<feature type="transmembrane region" description="Helical" evidence="1">
    <location>
        <begin position="164"/>
        <end position="191"/>
    </location>
</feature>
<dbReference type="AlphaFoldDB" id="A0A9D7LMW5"/>
<evidence type="ECO:0000256" key="1">
    <source>
        <dbReference type="SAM" id="Phobius"/>
    </source>
</evidence>
<accession>A0A9D7LMW5</accession>
<feature type="transmembrane region" description="Helical" evidence="1">
    <location>
        <begin position="245"/>
        <end position="265"/>
    </location>
</feature>
<dbReference type="EMBL" id="JADKBR010000003">
    <property type="protein sequence ID" value="MBK8889944.1"/>
    <property type="molecule type" value="Genomic_DNA"/>
</dbReference>
<keyword evidence="1" id="KW-0472">Membrane</keyword>
<gene>
    <name evidence="2" type="ORF">IPN75_05880</name>
</gene>
<name>A0A9D7LMW5_9RHOO</name>
<dbReference type="Proteomes" id="UP000808146">
    <property type="component" value="Unassembled WGS sequence"/>
</dbReference>